<dbReference type="Gene3D" id="2.40.50.1020">
    <property type="entry name" value="LytTr DNA-binding domain"/>
    <property type="match status" value="1"/>
</dbReference>
<comment type="caution">
    <text evidence="2">The sequence shown here is derived from an EMBL/GenBank/DDBJ whole genome shotgun (WGS) entry which is preliminary data.</text>
</comment>
<keyword evidence="2" id="KW-0238">DNA-binding</keyword>
<dbReference type="EMBL" id="JAHLFN010000033">
    <property type="protein sequence ID" value="MBU3842096.1"/>
    <property type="molecule type" value="Genomic_DNA"/>
</dbReference>
<dbReference type="InterPro" id="IPR007492">
    <property type="entry name" value="LytTR_DNA-bd_dom"/>
</dbReference>
<proteinExistence type="predicted"/>
<reference evidence="2" key="2">
    <citation type="submission" date="2021-04" db="EMBL/GenBank/DDBJ databases">
        <authorList>
            <person name="Gilroy R."/>
        </authorList>
    </citation>
    <scope>NUCLEOTIDE SEQUENCE</scope>
    <source>
        <strain evidence="2">A6-441</strain>
    </source>
</reference>
<evidence type="ECO:0000259" key="1">
    <source>
        <dbReference type="PROSITE" id="PS50930"/>
    </source>
</evidence>
<evidence type="ECO:0000313" key="2">
    <source>
        <dbReference type="EMBL" id="MBU3842096.1"/>
    </source>
</evidence>
<feature type="domain" description="HTH LytTR-type" evidence="1">
    <location>
        <begin position="134"/>
        <end position="217"/>
    </location>
</feature>
<evidence type="ECO:0000313" key="3">
    <source>
        <dbReference type="Proteomes" id="UP000724657"/>
    </source>
</evidence>
<name>A0A9E2NYJ4_9FUSO</name>
<dbReference type="GO" id="GO:0003677">
    <property type="term" value="F:DNA binding"/>
    <property type="evidence" value="ECO:0007669"/>
    <property type="project" value="UniProtKB-KW"/>
</dbReference>
<organism evidence="2 3">
    <name type="scientific">Candidatus Fusobacterium pullicola</name>
    <dbReference type="NCBI Taxonomy" id="2838601"/>
    <lineage>
        <taxon>Bacteria</taxon>
        <taxon>Fusobacteriati</taxon>
        <taxon>Fusobacteriota</taxon>
        <taxon>Fusobacteriia</taxon>
        <taxon>Fusobacteriales</taxon>
        <taxon>Fusobacteriaceae</taxon>
        <taxon>Fusobacterium</taxon>
    </lineage>
</organism>
<dbReference type="SMART" id="SM00850">
    <property type="entry name" value="LytTR"/>
    <property type="match status" value="1"/>
</dbReference>
<dbReference type="Pfam" id="PF04397">
    <property type="entry name" value="LytTR"/>
    <property type="match status" value="1"/>
</dbReference>
<gene>
    <name evidence="2" type="ORF">IAA47_03810</name>
</gene>
<dbReference type="PROSITE" id="PS50930">
    <property type="entry name" value="HTH_LYTTR"/>
    <property type="match status" value="1"/>
</dbReference>
<dbReference type="Proteomes" id="UP000724657">
    <property type="component" value="Unassembled WGS sequence"/>
</dbReference>
<sequence length="226" mass="26847">MRIGLNVDENLKTLFDEISSLKYLDMENEEESLEMIDLVVIDSKKERLQEYLEEYRRKGILIIALIGENEVYKMRELFLSGLIDDCVLRKDIFKIEESIAKLLAQGKKYDIFYLSDTFKKGVYRFSEVNYITYSSVNRKVEFHLTDSEVFDIKKSFSEIEEGLKGIDSFYKLDRSTIININSIQILDYKEEQIIFKNREYIYTSKLKLKELESSYLKEKGQNFLIF</sequence>
<accession>A0A9E2NYJ4</accession>
<reference evidence="2" key="1">
    <citation type="journal article" date="2021" name="PeerJ">
        <title>Extensive microbial diversity within the chicken gut microbiome revealed by metagenomics and culture.</title>
        <authorList>
            <person name="Gilroy R."/>
            <person name="Ravi A."/>
            <person name="Getino M."/>
            <person name="Pursley I."/>
            <person name="Horton D.L."/>
            <person name="Alikhan N.F."/>
            <person name="Baker D."/>
            <person name="Gharbi K."/>
            <person name="Hall N."/>
            <person name="Watson M."/>
            <person name="Adriaenssens E.M."/>
            <person name="Foster-Nyarko E."/>
            <person name="Jarju S."/>
            <person name="Secka A."/>
            <person name="Antonio M."/>
            <person name="Oren A."/>
            <person name="Chaudhuri R.R."/>
            <person name="La Ragione R."/>
            <person name="Hildebrand F."/>
            <person name="Pallen M.J."/>
        </authorList>
    </citation>
    <scope>NUCLEOTIDE SEQUENCE</scope>
    <source>
        <strain evidence="2">A6-441</strain>
    </source>
</reference>
<protein>
    <submittedName>
        <fullName evidence="2">LytTR family transcriptional regulator DNA-binding domain-containing protein</fullName>
    </submittedName>
</protein>
<dbReference type="AlphaFoldDB" id="A0A9E2NYJ4"/>